<dbReference type="EMBL" id="JAPMIV010000022">
    <property type="protein sequence ID" value="MDV6375249.1"/>
    <property type="molecule type" value="Genomic_DNA"/>
</dbReference>
<proteinExistence type="predicted"/>
<gene>
    <name evidence="1" type="ORF">ORD21_11685</name>
</gene>
<name>A0ABU4DS48_9DEIO</name>
<keyword evidence="2" id="KW-1185">Reference proteome</keyword>
<dbReference type="RefSeq" id="WP_317640583.1">
    <property type="nucleotide sequence ID" value="NZ_JAPMIV010000022.1"/>
</dbReference>
<evidence type="ECO:0000313" key="1">
    <source>
        <dbReference type="EMBL" id="MDV6375249.1"/>
    </source>
</evidence>
<dbReference type="Proteomes" id="UP001276150">
    <property type="component" value="Unassembled WGS sequence"/>
</dbReference>
<accession>A0ABU4DS48</accession>
<dbReference type="Gene3D" id="1.10.1410.20">
    <property type="entry name" value="2'-5'-oligoadenylate synthetase 1, domain 2"/>
    <property type="match status" value="1"/>
</dbReference>
<reference evidence="1 2" key="1">
    <citation type="submission" date="2022-11" db="EMBL/GenBank/DDBJ databases">
        <title>Deinococcus ZS9-10, Low Temperature and Draught-tolerating, UV-resistant Bacteria from Continental Antarctica.</title>
        <authorList>
            <person name="Cheng L."/>
        </authorList>
    </citation>
    <scope>NUCLEOTIDE SEQUENCE [LARGE SCALE GENOMIC DNA]</scope>
    <source>
        <strain evidence="1 2">ZS9-10</strain>
    </source>
</reference>
<protein>
    <submittedName>
        <fullName evidence="1">Uncharacterized protein</fullName>
    </submittedName>
</protein>
<sequence length="147" mass="17524">MKTDPRIDQNRLTRINQRHKNAVIPIVRLVKRWSRRKWGISIPSYLLESLIINYYSDLCEKISYHIDWEFRDVLDYLANQVIFDVCDPKGIIKTINYLNYHERLELANKLRYSYKIASDAINAEVVEKDHIKAIRIWKSLLGDDFAN</sequence>
<evidence type="ECO:0000313" key="2">
    <source>
        <dbReference type="Proteomes" id="UP001276150"/>
    </source>
</evidence>
<organism evidence="1 2">
    <name type="scientific">Deinococcus arenicola</name>
    <dbReference type="NCBI Taxonomy" id="2994950"/>
    <lineage>
        <taxon>Bacteria</taxon>
        <taxon>Thermotogati</taxon>
        <taxon>Deinococcota</taxon>
        <taxon>Deinococci</taxon>
        <taxon>Deinococcales</taxon>
        <taxon>Deinococcaceae</taxon>
        <taxon>Deinococcus</taxon>
    </lineage>
</organism>
<comment type="caution">
    <text evidence="1">The sequence shown here is derived from an EMBL/GenBank/DDBJ whole genome shotgun (WGS) entry which is preliminary data.</text>
</comment>